<feature type="compositionally biased region" description="Basic residues" evidence="1">
    <location>
        <begin position="245"/>
        <end position="257"/>
    </location>
</feature>
<feature type="compositionally biased region" description="Polar residues" evidence="1">
    <location>
        <begin position="128"/>
        <end position="142"/>
    </location>
</feature>
<feature type="compositionally biased region" description="Basic and acidic residues" evidence="1">
    <location>
        <begin position="159"/>
        <end position="187"/>
    </location>
</feature>
<organism evidence="2 3">
    <name type="scientific">Paralvinella palmiformis</name>
    <dbReference type="NCBI Taxonomy" id="53620"/>
    <lineage>
        <taxon>Eukaryota</taxon>
        <taxon>Metazoa</taxon>
        <taxon>Spiralia</taxon>
        <taxon>Lophotrochozoa</taxon>
        <taxon>Annelida</taxon>
        <taxon>Polychaeta</taxon>
        <taxon>Sedentaria</taxon>
        <taxon>Canalipalpata</taxon>
        <taxon>Terebellida</taxon>
        <taxon>Terebelliformia</taxon>
        <taxon>Alvinellidae</taxon>
        <taxon>Paralvinella</taxon>
    </lineage>
</organism>
<comment type="caution">
    <text evidence="2">The sequence shown here is derived from an EMBL/GenBank/DDBJ whole genome shotgun (WGS) entry which is preliminary data.</text>
</comment>
<feature type="compositionally biased region" description="Polar residues" evidence="1">
    <location>
        <begin position="83"/>
        <end position="95"/>
    </location>
</feature>
<evidence type="ECO:0000313" key="2">
    <source>
        <dbReference type="EMBL" id="KAK2163174.1"/>
    </source>
</evidence>
<protein>
    <submittedName>
        <fullName evidence="2">Uncharacterized protein</fullName>
    </submittedName>
</protein>
<keyword evidence="3" id="KW-1185">Reference proteome</keyword>
<proteinExistence type="predicted"/>
<feature type="compositionally biased region" description="Basic and acidic residues" evidence="1">
    <location>
        <begin position="258"/>
        <end position="267"/>
    </location>
</feature>
<reference evidence="2" key="1">
    <citation type="journal article" date="2023" name="Mol. Biol. Evol.">
        <title>Third-Generation Sequencing Reveals the Adaptive Role of the Epigenome in Three Deep-Sea Polychaetes.</title>
        <authorList>
            <person name="Perez M."/>
            <person name="Aroh O."/>
            <person name="Sun Y."/>
            <person name="Lan Y."/>
            <person name="Juniper S.K."/>
            <person name="Young C.R."/>
            <person name="Angers B."/>
            <person name="Qian P.Y."/>
        </authorList>
    </citation>
    <scope>NUCLEOTIDE SEQUENCE</scope>
    <source>
        <strain evidence="2">P08H-3</strain>
    </source>
</reference>
<gene>
    <name evidence="2" type="ORF">LSH36_84g05063</name>
</gene>
<name>A0AAD9K1E5_9ANNE</name>
<sequence>MGACSEKLQVRPEMLPSGRAHKKTTHSPAKSGASMPELQAETRHRQQKMSLEDGMGDIDPIPAGRYTQAQSLADSDDLGQLQPMEQGSIAYQSHASSDRTSRQSSMDQDRLSGVQPDNRLPGTPFGDTGNNSREYTTSIHSPNQPPRDKYGQCCSGHHGAYEPHLVTDEQSDRAHKDNPGRPKERRSCCPKRRPTKNHTGDPTADSTGRSKKNQTHCSPHRRNTTPKTKTPSKPDPTIPNIPKNSHPRKAPKHRPQHHLLEHQRVLF</sequence>
<feature type="region of interest" description="Disordered" evidence="1">
    <location>
        <begin position="1"/>
        <end position="267"/>
    </location>
</feature>
<dbReference type="Proteomes" id="UP001208570">
    <property type="component" value="Unassembled WGS sequence"/>
</dbReference>
<evidence type="ECO:0000256" key="1">
    <source>
        <dbReference type="SAM" id="MobiDB-lite"/>
    </source>
</evidence>
<feature type="compositionally biased region" description="Basic residues" evidence="1">
    <location>
        <begin position="209"/>
        <end position="224"/>
    </location>
</feature>
<dbReference type="AlphaFoldDB" id="A0AAD9K1E5"/>
<evidence type="ECO:0000313" key="3">
    <source>
        <dbReference type="Proteomes" id="UP001208570"/>
    </source>
</evidence>
<accession>A0AAD9K1E5</accession>
<dbReference type="EMBL" id="JAODUP010000084">
    <property type="protein sequence ID" value="KAK2163174.1"/>
    <property type="molecule type" value="Genomic_DNA"/>
</dbReference>